<evidence type="ECO:0000313" key="10">
    <source>
        <dbReference type="Proteomes" id="UP001153069"/>
    </source>
</evidence>
<keyword evidence="10" id="KW-1185">Reference proteome</keyword>
<dbReference type="PANTHER" id="PTHR43159">
    <property type="entry name" value="ENOYL-[ACYL-CARRIER-PROTEIN] REDUCTASE"/>
    <property type="match status" value="1"/>
</dbReference>
<dbReference type="OrthoDB" id="417891at2759"/>
<evidence type="ECO:0000256" key="4">
    <source>
        <dbReference type="ARBA" id="ARBA00022832"/>
    </source>
</evidence>
<keyword evidence="3" id="KW-0444">Lipid biosynthesis</keyword>
<gene>
    <name evidence="9" type="ORF">SEMRO_128_G061150.1</name>
</gene>
<name>A0A9N8H9V5_9STRA</name>
<evidence type="ECO:0000256" key="8">
    <source>
        <dbReference type="SAM" id="MobiDB-lite"/>
    </source>
</evidence>
<evidence type="ECO:0000256" key="2">
    <source>
        <dbReference type="ARBA" id="ARBA00009233"/>
    </source>
</evidence>
<keyword evidence="7" id="KW-0275">Fatty acid biosynthesis</keyword>
<feature type="compositionally biased region" description="Basic and acidic residues" evidence="8">
    <location>
        <begin position="47"/>
        <end position="63"/>
    </location>
</feature>
<sequence length="349" mass="38897">MVVPSQLVLSATKRSLSSRVQLRTPFYPCCCVFPQAAKRRYLSSSEQESKNSENQEQHNKNDNSKSQPKVALIMGVANHRSIAWACVQEFQQQGYQVLLTYQNDRLRPSIEKLIATTTSKKNHHPIHALPCNVETDLPRLFQEQIPQVLQEISSQHQQQQSLQLDSIVHSVAFAPFDNPDNPKLYLSEASWHDYQMAMHTSAYSLVETAHYAKHVMNSHTSTTAASITALTYLGSTRAVPHYYLMGPAKAALEANMRALALELGHYYIRDDNPHSIRVNAVSAGPVRTLASRGIPHFTELWQHAQETAPLKRNVTVAEVAHAVRFLAEASGITGQVLHVDGGYSSVVPV</sequence>
<evidence type="ECO:0000256" key="6">
    <source>
        <dbReference type="ARBA" id="ARBA00023098"/>
    </source>
</evidence>
<dbReference type="InterPro" id="IPR002347">
    <property type="entry name" value="SDR_fam"/>
</dbReference>
<keyword evidence="6" id="KW-0443">Lipid metabolism</keyword>
<dbReference type="Gene3D" id="3.40.50.720">
    <property type="entry name" value="NAD(P)-binding Rossmann-like Domain"/>
    <property type="match status" value="1"/>
</dbReference>
<comment type="pathway">
    <text evidence="1">Lipid metabolism.</text>
</comment>
<organism evidence="9 10">
    <name type="scientific">Seminavis robusta</name>
    <dbReference type="NCBI Taxonomy" id="568900"/>
    <lineage>
        <taxon>Eukaryota</taxon>
        <taxon>Sar</taxon>
        <taxon>Stramenopiles</taxon>
        <taxon>Ochrophyta</taxon>
        <taxon>Bacillariophyta</taxon>
        <taxon>Bacillariophyceae</taxon>
        <taxon>Bacillariophycidae</taxon>
        <taxon>Naviculales</taxon>
        <taxon>Naviculaceae</taxon>
        <taxon>Seminavis</taxon>
    </lineage>
</organism>
<dbReference type="InterPro" id="IPR036291">
    <property type="entry name" value="NAD(P)-bd_dom_sf"/>
</dbReference>
<evidence type="ECO:0000256" key="7">
    <source>
        <dbReference type="ARBA" id="ARBA00023160"/>
    </source>
</evidence>
<accession>A0A9N8H9V5</accession>
<dbReference type="Pfam" id="PF13561">
    <property type="entry name" value="adh_short_C2"/>
    <property type="match status" value="1"/>
</dbReference>
<dbReference type="GO" id="GO:0006633">
    <property type="term" value="P:fatty acid biosynthetic process"/>
    <property type="evidence" value="ECO:0007669"/>
    <property type="project" value="UniProtKB-KW"/>
</dbReference>
<protein>
    <submittedName>
        <fullName evidence="9">Reductase [NADH] FabI</fullName>
    </submittedName>
</protein>
<reference evidence="9" key="1">
    <citation type="submission" date="2020-06" db="EMBL/GenBank/DDBJ databases">
        <authorList>
            <consortium name="Plant Systems Biology data submission"/>
        </authorList>
    </citation>
    <scope>NUCLEOTIDE SEQUENCE</scope>
    <source>
        <strain evidence="9">D6</strain>
    </source>
</reference>
<feature type="region of interest" description="Disordered" evidence="8">
    <location>
        <begin position="42"/>
        <end position="68"/>
    </location>
</feature>
<keyword evidence="4" id="KW-0276">Fatty acid metabolism</keyword>
<dbReference type="Proteomes" id="UP001153069">
    <property type="component" value="Unassembled WGS sequence"/>
</dbReference>
<evidence type="ECO:0000256" key="5">
    <source>
        <dbReference type="ARBA" id="ARBA00023002"/>
    </source>
</evidence>
<dbReference type="AlphaFoldDB" id="A0A9N8H9V5"/>
<proteinExistence type="inferred from homology"/>
<dbReference type="InterPro" id="IPR014358">
    <property type="entry name" value="Enoyl-ACP_Rdtase_NADH"/>
</dbReference>
<dbReference type="GO" id="GO:0004318">
    <property type="term" value="F:enoyl-[acyl-carrier-protein] reductase (NADH) activity"/>
    <property type="evidence" value="ECO:0007669"/>
    <property type="project" value="InterPro"/>
</dbReference>
<evidence type="ECO:0000256" key="3">
    <source>
        <dbReference type="ARBA" id="ARBA00022516"/>
    </source>
</evidence>
<comment type="similarity">
    <text evidence="2">Belongs to the short-chain dehydrogenases/reductases (SDR) family. FabI subfamily.</text>
</comment>
<comment type="caution">
    <text evidence="9">The sequence shown here is derived from an EMBL/GenBank/DDBJ whole genome shotgun (WGS) entry which is preliminary data.</text>
</comment>
<dbReference type="PANTHER" id="PTHR43159:SF2">
    <property type="entry name" value="ENOYL-[ACYL-CARRIER-PROTEIN] REDUCTASE [NADH], CHLOROPLASTIC"/>
    <property type="match status" value="1"/>
</dbReference>
<evidence type="ECO:0000256" key="1">
    <source>
        <dbReference type="ARBA" id="ARBA00005189"/>
    </source>
</evidence>
<evidence type="ECO:0000313" key="9">
    <source>
        <dbReference type="EMBL" id="CAB9502123.1"/>
    </source>
</evidence>
<keyword evidence="5" id="KW-0560">Oxidoreductase</keyword>
<dbReference type="EMBL" id="CAICTM010000127">
    <property type="protein sequence ID" value="CAB9502123.1"/>
    <property type="molecule type" value="Genomic_DNA"/>
</dbReference>
<dbReference type="SUPFAM" id="SSF51735">
    <property type="entry name" value="NAD(P)-binding Rossmann-fold domains"/>
    <property type="match status" value="1"/>
</dbReference>